<dbReference type="Pfam" id="PF18114">
    <property type="entry name" value="Suv3_N"/>
    <property type="match status" value="1"/>
</dbReference>
<keyword evidence="18" id="KW-1185">Reference proteome</keyword>
<protein>
    <recommendedName>
        <fullName evidence="13">ATP-dependent RNA helicase SUV3 homolog, mitochondrial</fullName>
        <ecNumber evidence="5">3.6.4.13</ecNumber>
    </recommendedName>
</protein>
<comment type="catalytic activity">
    <reaction evidence="12">
        <text>ATP + H2O = ADP + phosphate + H(+)</text>
        <dbReference type="Rhea" id="RHEA:13065"/>
        <dbReference type="ChEBI" id="CHEBI:15377"/>
        <dbReference type="ChEBI" id="CHEBI:15378"/>
        <dbReference type="ChEBI" id="CHEBI:30616"/>
        <dbReference type="ChEBI" id="CHEBI:43474"/>
        <dbReference type="ChEBI" id="CHEBI:456216"/>
        <dbReference type="EC" id="3.6.4.13"/>
    </reaction>
</comment>
<evidence type="ECO:0000256" key="4">
    <source>
        <dbReference type="ARBA" id="ARBA00008708"/>
    </source>
</evidence>
<dbReference type="SUPFAM" id="SSF52540">
    <property type="entry name" value="P-loop containing nucleoside triphosphate hydrolases"/>
    <property type="match status" value="1"/>
</dbReference>
<dbReference type="EMBL" id="AAZO01001947">
    <property type="status" value="NOT_ANNOTATED_CDS"/>
    <property type="molecule type" value="Genomic_DNA"/>
</dbReference>
<keyword evidence="9" id="KW-0067">ATP-binding</keyword>
<dbReference type="GO" id="GO:0045025">
    <property type="term" value="C:mitochondrial degradosome"/>
    <property type="evidence" value="ECO:0007669"/>
    <property type="project" value="TreeGrafter"/>
</dbReference>
<dbReference type="AlphaFoldDB" id="E0VFU1"/>
<dbReference type="GO" id="GO:0016787">
    <property type="term" value="F:hydrolase activity"/>
    <property type="evidence" value="ECO:0007669"/>
    <property type="project" value="UniProtKB-KW"/>
</dbReference>
<dbReference type="KEGG" id="phu:Phum_PHUM167480"/>
<evidence type="ECO:0000256" key="10">
    <source>
        <dbReference type="ARBA" id="ARBA00022946"/>
    </source>
</evidence>
<dbReference type="RefSeq" id="XP_002424985.1">
    <property type="nucleotide sequence ID" value="XM_002424940.1"/>
</dbReference>
<dbReference type="FunCoup" id="E0VFU1">
    <property type="interactions" value="1751"/>
</dbReference>
<dbReference type="STRING" id="121224.E0VFU1"/>
<keyword evidence="6" id="KW-0547">Nucleotide-binding</keyword>
<dbReference type="InterPro" id="IPR044774">
    <property type="entry name" value="Suv3_DEXQc"/>
</dbReference>
<evidence type="ECO:0000256" key="13">
    <source>
        <dbReference type="ARBA" id="ARBA00069703"/>
    </source>
</evidence>
<dbReference type="GO" id="GO:0000965">
    <property type="term" value="P:mitochondrial RNA 3'-end processing"/>
    <property type="evidence" value="ECO:0007669"/>
    <property type="project" value="TreeGrafter"/>
</dbReference>
<evidence type="ECO:0000256" key="5">
    <source>
        <dbReference type="ARBA" id="ARBA00012552"/>
    </source>
</evidence>
<comment type="cofactor">
    <cofactor evidence="1">
        <name>Mn(2+)</name>
        <dbReference type="ChEBI" id="CHEBI:29035"/>
    </cofactor>
</comment>
<evidence type="ECO:0000313" key="17">
    <source>
        <dbReference type="EnsemblMetazoa" id="PHUM167480-PA"/>
    </source>
</evidence>
<dbReference type="OMA" id="QPANWYT"/>
<evidence type="ECO:0000256" key="7">
    <source>
        <dbReference type="ARBA" id="ARBA00022801"/>
    </source>
</evidence>
<dbReference type="CTD" id="8236639"/>
<dbReference type="Pfam" id="PF00271">
    <property type="entry name" value="Helicase_C"/>
    <property type="match status" value="1"/>
</dbReference>
<dbReference type="EC" id="3.6.4.13" evidence="5"/>
<dbReference type="InterPro" id="IPR001650">
    <property type="entry name" value="Helicase_C-like"/>
</dbReference>
<evidence type="ECO:0000256" key="9">
    <source>
        <dbReference type="ARBA" id="ARBA00022840"/>
    </source>
</evidence>
<dbReference type="CDD" id="cd17913">
    <property type="entry name" value="DEXQc_Suv3"/>
    <property type="match status" value="1"/>
</dbReference>
<dbReference type="FunFam" id="3.40.50.300:FF:000269">
    <property type="entry name" value="ATP-dependent RNA helicase SUPV3L1, mitochondrial"/>
    <property type="match status" value="1"/>
</dbReference>
<evidence type="ECO:0000256" key="12">
    <source>
        <dbReference type="ARBA" id="ARBA00047984"/>
    </source>
</evidence>
<dbReference type="InterPro" id="IPR041082">
    <property type="entry name" value="Suv3_C_1"/>
</dbReference>
<dbReference type="CDD" id="cd18805">
    <property type="entry name" value="SF2_C_suv3"/>
    <property type="match status" value="1"/>
</dbReference>
<dbReference type="FunFam" id="1.20.58.1080:FF:000001">
    <property type="entry name" value="ATP-dependent RNA helicase SUPV3L1, mitochondrial"/>
    <property type="match status" value="1"/>
</dbReference>
<dbReference type="Gene3D" id="1.20.272.40">
    <property type="match status" value="1"/>
</dbReference>
<name>E0VFU1_PEDHC</name>
<dbReference type="OrthoDB" id="6692397at2759"/>
<dbReference type="SMART" id="SM00490">
    <property type="entry name" value="HELICc"/>
    <property type="match status" value="1"/>
</dbReference>
<evidence type="ECO:0000256" key="14">
    <source>
        <dbReference type="SAM" id="SignalP"/>
    </source>
</evidence>
<evidence type="ECO:0000256" key="6">
    <source>
        <dbReference type="ARBA" id="ARBA00022741"/>
    </source>
</evidence>
<dbReference type="HOGENOM" id="CLU_010647_3_2_1"/>
<feature type="chain" id="PRO_5011412415" description="ATP-dependent RNA helicase SUV3 homolog, mitochondrial" evidence="14">
    <location>
        <begin position="19"/>
        <end position="681"/>
    </location>
</feature>
<dbReference type="PROSITE" id="PS51194">
    <property type="entry name" value="HELICASE_CTER"/>
    <property type="match status" value="1"/>
</dbReference>
<proteinExistence type="inferred from homology"/>
<dbReference type="FunFam" id="3.40.50.300:FF:000446">
    <property type="entry name" value="ATP-dependent RNA helicase SUPV3L1, mitochondrial"/>
    <property type="match status" value="1"/>
</dbReference>
<accession>E0VFU1</accession>
<evidence type="ECO:0000313" key="18">
    <source>
        <dbReference type="Proteomes" id="UP000009046"/>
    </source>
</evidence>
<keyword evidence="11" id="KW-0496">Mitochondrion</keyword>
<dbReference type="InterPro" id="IPR041453">
    <property type="entry name" value="Suv3_N"/>
</dbReference>
<dbReference type="PANTHER" id="PTHR12131:SF1">
    <property type="entry name" value="ATP-DEPENDENT RNA HELICASE SUPV3L1, MITOCHONDRIAL-RELATED"/>
    <property type="match status" value="1"/>
</dbReference>
<dbReference type="GO" id="GO:0005524">
    <property type="term" value="F:ATP binding"/>
    <property type="evidence" value="ECO:0007669"/>
    <property type="project" value="UniProtKB-KW"/>
</dbReference>
<dbReference type="Proteomes" id="UP000009046">
    <property type="component" value="Unassembled WGS sequence"/>
</dbReference>
<dbReference type="InterPro" id="IPR050699">
    <property type="entry name" value="RNA-DNA_Helicase"/>
</dbReference>
<evidence type="ECO:0000256" key="3">
    <source>
        <dbReference type="ARBA" id="ARBA00004173"/>
    </source>
</evidence>
<sequence length="681" mass="77298">MLFFNRGLIFVCAGRTVALKFLLSKSSVHVNKIRLISSTQIRYKKKTKSHLFTPISPNLDKYELPTGEELSGKLDKAKLVKVINAFYRNPELKSLAEENNLDSYLIQKGFISFRKFCLDSQNLPPDLHVLLSDIIQSGGNELDIFPYFLQHVKSIFPHLDCMEDLKKIGDLTSPSNWYPEARSMNRKIIFHCGPTNSGKTYNAMESYYQAKSGVYCGPLKLLAVEIFNKANDKGIQCDLVTGEEVIYSSAEGDQADHISCTVEMCSLENTYDVAVIDEIQMIKDNQRGWAWTRALLGLKAKEIHLCGEESAVDLVDSILCTTNENLEVKKYKRLTELKLDAAIESLKNVSPGDCIVCFSKRDIFNVTEALEKLGNNVAVIYGTLPPGTKYAECNKFNDPNNVFNILVSTDAIGMGLNLEIRRVVFYSLEKPVMNDNGIIEIVPISVSQALQIAGRAGRYGSRYEKGYVTTFHKKDLPLLEKILSETPEPAMSAGLFPTVDQIELYSFYLPQSTLSNLMDIFINLSTVDDSMYFICNTNDFKIFADMIEHIPLSLRVKYIFCSAPVNKKNQFSCSIFLKFAKMYSENSIISFQWLCKTINWPVSSPKNIKELIELEGVHDSLDLYLWLSYRFPDYFPDGDSVKKIQKELDLIIQKSIIEKAKLFVNWHQSLPEENHDVKQCK</sequence>
<dbReference type="InterPro" id="IPR027417">
    <property type="entry name" value="P-loop_NTPase"/>
</dbReference>
<reference evidence="16" key="2">
    <citation type="submission" date="2007-04" db="EMBL/GenBank/DDBJ databases">
        <title>The genome of the human body louse.</title>
        <authorList>
            <consortium name="The Human Body Louse Genome Consortium"/>
            <person name="Kirkness E."/>
            <person name="Walenz B."/>
            <person name="Hass B."/>
            <person name="Bruggner R."/>
            <person name="Strausberg R."/>
        </authorList>
    </citation>
    <scope>NUCLEOTIDE SEQUENCE</scope>
    <source>
        <strain evidence="16">USDA</strain>
    </source>
</reference>
<dbReference type="Pfam" id="PF18147">
    <property type="entry name" value="Suv3_C_1"/>
    <property type="match status" value="1"/>
</dbReference>
<dbReference type="InterPro" id="IPR055206">
    <property type="entry name" value="DEXQc_SUV3"/>
</dbReference>
<dbReference type="EnsemblMetazoa" id="PHUM167480-RA">
    <property type="protein sequence ID" value="PHUM167480-PA"/>
    <property type="gene ID" value="PHUM167480"/>
</dbReference>
<dbReference type="Pfam" id="PF12513">
    <property type="entry name" value="SUV3_C"/>
    <property type="match status" value="1"/>
</dbReference>
<keyword evidence="7" id="KW-0378">Hydrolase</keyword>
<evidence type="ECO:0000256" key="8">
    <source>
        <dbReference type="ARBA" id="ARBA00022806"/>
    </source>
</evidence>
<gene>
    <name evidence="17" type="primary">8236639</name>
    <name evidence="16" type="ORF">Phum_PHUM167480</name>
</gene>
<dbReference type="Gene3D" id="1.10.1740.140">
    <property type="match status" value="1"/>
</dbReference>
<dbReference type="Gene3D" id="3.40.50.300">
    <property type="entry name" value="P-loop containing nucleotide triphosphate hydrolases"/>
    <property type="match status" value="2"/>
</dbReference>
<comment type="cofactor">
    <cofactor evidence="2">
        <name>Mg(2+)</name>
        <dbReference type="ChEBI" id="CHEBI:18420"/>
    </cofactor>
</comment>
<dbReference type="GO" id="GO:0003724">
    <property type="term" value="F:RNA helicase activity"/>
    <property type="evidence" value="ECO:0007669"/>
    <property type="project" value="UniProtKB-EC"/>
</dbReference>
<organism>
    <name type="scientific">Pediculus humanus subsp. corporis</name>
    <name type="common">Body louse</name>
    <dbReference type="NCBI Taxonomy" id="121224"/>
    <lineage>
        <taxon>Eukaryota</taxon>
        <taxon>Metazoa</taxon>
        <taxon>Ecdysozoa</taxon>
        <taxon>Arthropoda</taxon>
        <taxon>Hexapoda</taxon>
        <taxon>Insecta</taxon>
        <taxon>Pterygota</taxon>
        <taxon>Neoptera</taxon>
        <taxon>Paraneoptera</taxon>
        <taxon>Psocodea</taxon>
        <taxon>Troctomorpha</taxon>
        <taxon>Phthiraptera</taxon>
        <taxon>Anoplura</taxon>
        <taxon>Pediculidae</taxon>
        <taxon>Pediculus</taxon>
    </lineage>
</organism>
<feature type="domain" description="Helicase C-terminal" evidence="15">
    <location>
        <begin position="338"/>
        <end position="503"/>
    </location>
</feature>
<evidence type="ECO:0000256" key="1">
    <source>
        <dbReference type="ARBA" id="ARBA00001936"/>
    </source>
</evidence>
<evidence type="ECO:0000256" key="11">
    <source>
        <dbReference type="ARBA" id="ARBA00023128"/>
    </source>
</evidence>
<dbReference type="GeneID" id="8236639"/>
<dbReference type="Pfam" id="PF22527">
    <property type="entry name" value="DEXQc_Suv3"/>
    <property type="match status" value="1"/>
</dbReference>
<dbReference type="VEuPathDB" id="VectorBase:PHUM167480"/>
<keyword evidence="10" id="KW-0809">Transit peptide</keyword>
<keyword evidence="8 16" id="KW-0347">Helicase</keyword>
<dbReference type="EMBL" id="DS235124">
    <property type="protein sequence ID" value="EEB12247.1"/>
    <property type="molecule type" value="Genomic_DNA"/>
</dbReference>
<dbReference type="InterPro" id="IPR022192">
    <property type="entry name" value="SUV3_C"/>
</dbReference>
<dbReference type="Gene3D" id="1.20.58.1080">
    <property type="match status" value="1"/>
</dbReference>
<dbReference type="InParanoid" id="E0VFU1"/>
<comment type="subcellular location">
    <subcellularLocation>
        <location evidence="3">Mitochondrion</location>
    </subcellularLocation>
</comment>
<reference evidence="17" key="3">
    <citation type="submission" date="2021-02" db="UniProtKB">
        <authorList>
            <consortium name="EnsemblMetazoa"/>
        </authorList>
    </citation>
    <scope>IDENTIFICATION</scope>
    <source>
        <strain evidence="17">USDA</strain>
    </source>
</reference>
<keyword evidence="14" id="KW-0732">Signal</keyword>
<feature type="signal peptide" evidence="14">
    <location>
        <begin position="1"/>
        <end position="18"/>
    </location>
</feature>
<evidence type="ECO:0000313" key="16">
    <source>
        <dbReference type="EMBL" id="EEB12247.1"/>
    </source>
</evidence>
<reference evidence="16" key="1">
    <citation type="submission" date="2007-04" db="EMBL/GenBank/DDBJ databases">
        <title>Annotation of Pediculus humanus corporis strain USDA.</title>
        <authorList>
            <person name="Kirkness E."/>
            <person name="Hannick L."/>
            <person name="Hass B."/>
            <person name="Bruggner R."/>
            <person name="Lawson D."/>
            <person name="Bidwell S."/>
            <person name="Joardar V."/>
            <person name="Caler E."/>
            <person name="Walenz B."/>
            <person name="Inman J."/>
            <person name="Schobel S."/>
            <person name="Galinsky K."/>
            <person name="Amedeo P."/>
            <person name="Strausberg R."/>
        </authorList>
    </citation>
    <scope>NUCLEOTIDE SEQUENCE</scope>
    <source>
        <strain evidence="16">USDA</strain>
    </source>
</reference>
<dbReference type="PANTHER" id="PTHR12131">
    <property type="entry name" value="ATP-DEPENDENT RNA AND DNA HELICASE"/>
    <property type="match status" value="1"/>
</dbReference>
<evidence type="ECO:0000259" key="15">
    <source>
        <dbReference type="PROSITE" id="PS51194"/>
    </source>
</evidence>
<evidence type="ECO:0000256" key="2">
    <source>
        <dbReference type="ARBA" id="ARBA00001946"/>
    </source>
</evidence>
<comment type="similarity">
    <text evidence="4">Belongs to the helicase family.</text>
</comment>
<dbReference type="eggNOG" id="KOG0953">
    <property type="taxonomic scope" value="Eukaryota"/>
</dbReference>